<dbReference type="InterPro" id="IPR019786">
    <property type="entry name" value="Zinc_finger_PHD-type_CS"/>
</dbReference>
<comment type="subcellular location">
    <subcellularLocation>
        <location evidence="1 11">Nucleus</location>
    </subcellularLocation>
</comment>
<evidence type="ECO:0000313" key="15">
    <source>
        <dbReference type="Proteomes" id="UP000594263"/>
    </source>
</evidence>
<dbReference type="GO" id="GO:0003712">
    <property type="term" value="F:transcription coregulator activity"/>
    <property type="evidence" value="ECO:0007669"/>
    <property type="project" value="TreeGrafter"/>
</dbReference>
<evidence type="ECO:0000256" key="4">
    <source>
        <dbReference type="ARBA" id="ARBA00022771"/>
    </source>
</evidence>
<keyword evidence="4 10" id="KW-0863">Zinc-finger</keyword>
<evidence type="ECO:0000256" key="11">
    <source>
        <dbReference type="RuleBase" id="RU369089"/>
    </source>
</evidence>
<dbReference type="GO" id="GO:0008270">
    <property type="term" value="F:zinc ion binding"/>
    <property type="evidence" value="ECO:0007669"/>
    <property type="project" value="UniProtKB-KW"/>
</dbReference>
<dbReference type="Pfam" id="PF00628">
    <property type="entry name" value="PHD"/>
    <property type="match status" value="1"/>
</dbReference>
<proteinExistence type="inferred from homology"/>
<dbReference type="Gene3D" id="3.30.40.10">
    <property type="entry name" value="Zinc/RING finger domain, C3HC4 (zinc finger)"/>
    <property type="match status" value="1"/>
</dbReference>
<keyword evidence="8 11" id="KW-0804">Transcription</keyword>
<dbReference type="PANTHER" id="PTHR12321:SF39">
    <property type="entry name" value="PHD FINGER PROTEIN ALFIN-LIKE 2"/>
    <property type="match status" value="1"/>
</dbReference>
<reference evidence="14" key="1">
    <citation type="submission" date="2021-01" db="UniProtKB">
        <authorList>
            <consortium name="EnsemblPlants"/>
        </authorList>
    </citation>
    <scope>IDENTIFICATION</scope>
</reference>
<evidence type="ECO:0000256" key="5">
    <source>
        <dbReference type="ARBA" id="ARBA00022833"/>
    </source>
</evidence>
<feature type="region of interest" description="Disordered" evidence="12">
    <location>
        <begin position="137"/>
        <end position="176"/>
    </location>
</feature>
<accession>A0A7N0U5R7</accession>
<evidence type="ECO:0000256" key="2">
    <source>
        <dbReference type="ARBA" id="ARBA00010445"/>
    </source>
</evidence>
<name>A0A7N0U5R7_KALFE</name>
<dbReference type="FunFam" id="3.30.40.10:FF:000306">
    <property type="entry name" value="PHD finger alfin-like protein"/>
    <property type="match status" value="1"/>
</dbReference>
<comment type="similarity">
    <text evidence="2 11">Belongs to the Alfin family.</text>
</comment>
<dbReference type="InterPro" id="IPR019787">
    <property type="entry name" value="Znf_PHD-finger"/>
</dbReference>
<dbReference type="SUPFAM" id="SSF57903">
    <property type="entry name" value="FYVE/PHD zinc finger"/>
    <property type="match status" value="1"/>
</dbReference>
<comment type="function">
    <text evidence="11">Histone-binding component that specifically recognizes H3 tails trimethylated on 'Lys-4' (H3K4me3), which mark transcription start sites of virtually all active genes.</text>
</comment>
<keyword evidence="7 11" id="KW-0805">Transcription regulation</keyword>
<sequence>MEMGSSPRTVEEIFKDFSSRRSGIVRALTSDVDDFYGLCDPEKENLCLYGHPNETWEVTLPAEEVPPELPEPALGINFARDGMNRKDWLSLVAVHSDSWLLSVAFYFGARLNRNERKRLFTMMNDLPTLFEIVTERKPTKDKPATDSGSKSRVVTKRTSDGQVKSNPKLMDESCEDDDDEHSETLCGSCGGNYNADEFWIGCDICERWYHGKCVKITPAKAESIKQYKCPSCMKRSRQ</sequence>
<dbReference type="OMA" id="GMNRIDW"/>
<dbReference type="EnsemblPlants" id="Kaladp0054s0054.1.v1.1">
    <property type="protein sequence ID" value="Kaladp0054s0054.1.v1.1"/>
    <property type="gene ID" value="Kaladp0054s0054.v1.1"/>
</dbReference>
<organism evidence="14 15">
    <name type="scientific">Kalanchoe fedtschenkoi</name>
    <name type="common">Lavender scallops</name>
    <name type="synonym">South American air plant</name>
    <dbReference type="NCBI Taxonomy" id="63787"/>
    <lineage>
        <taxon>Eukaryota</taxon>
        <taxon>Viridiplantae</taxon>
        <taxon>Streptophyta</taxon>
        <taxon>Embryophyta</taxon>
        <taxon>Tracheophyta</taxon>
        <taxon>Spermatophyta</taxon>
        <taxon>Magnoliopsida</taxon>
        <taxon>eudicotyledons</taxon>
        <taxon>Gunneridae</taxon>
        <taxon>Pentapetalae</taxon>
        <taxon>Saxifragales</taxon>
        <taxon>Crassulaceae</taxon>
        <taxon>Kalanchoe</taxon>
    </lineage>
</organism>
<dbReference type="InterPro" id="IPR021998">
    <property type="entry name" value="Alfin_N"/>
</dbReference>
<dbReference type="GO" id="GO:0000976">
    <property type="term" value="F:transcription cis-regulatory region binding"/>
    <property type="evidence" value="ECO:0007669"/>
    <property type="project" value="TreeGrafter"/>
</dbReference>
<keyword evidence="9 11" id="KW-0539">Nucleus</keyword>
<dbReference type="PANTHER" id="PTHR12321">
    <property type="entry name" value="CPG BINDING PROTEIN"/>
    <property type="match status" value="1"/>
</dbReference>
<dbReference type="Gramene" id="Kaladp0054s0054.1.v1.1">
    <property type="protein sequence ID" value="Kaladp0054s0054.1.v1.1"/>
    <property type="gene ID" value="Kaladp0054s0054.v1.1"/>
</dbReference>
<evidence type="ECO:0000256" key="12">
    <source>
        <dbReference type="SAM" id="MobiDB-lite"/>
    </source>
</evidence>
<evidence type="ECO:0000256" key="9">
    <source>
        <dbReference type="ARBA" id="ARBA00023242"/>
    </source>
</evidence>
<dbReference type="CDD" id="cd15613">
    <property type="entry name" value="PHD_AL_plant"/>
    <property type="match status" value="1"/>
</dbReference>
<dbReference type="Proteomes" id="UP000594263">
    <property type="component" value="Unplaced"/>
</dbReference>
<evidence type="ECO:0000256" key="8">
    <source>
        <dbReference type="ARBA" id="ARBA00023163"/>
    </source>
</evidence>
<dbReference type="InterPro" id="IPR045104">
    <property type="entry name" value="Alfin"/>
</dbReference>
<dbReference type="SMART" id="SM00249">
    <property type="entry name" value="PHD"/>
    <property type="match status" value="1"/>
</dbReference>
<dbReference type="Pfam" id="PF12165">
    <property type="entry name" value="Alfin"/>
    <property type="match status" value="1"/>
</dbReference>
<protein>
    <recommendedName>
        <fullName evidence="11">PHD finger protein ALFIN-LIKE</fullName>
    </recommendedName>
</protein>
<evidence type="ECO:0000256" key="6">
    <source>
        <dbReference type="ARBA" id="ARBA00022853"/>
    </source>
</evidence>
<dbReference type="AlphaFoldDB" id="A0A7N0U5R7"/>
<evidence type="ECO:0000256" key="7">
    <source>
        <dbReference type="ARBA" id="ARBA00023015"/>
    </source>
</evidence>
<dbReference type="GO" id="GO:0005634">
    <property type="term" value="C:nucleus"/>
    <property type="evidence" value="ECO:0007669"/>
    <property type="project" value="UniProtKB-SubCell"/>
</dbReference>
<dbReference type="InterPro" id="IPR013083">
    <property type="entry name" value="Znf_RING/FYVE/PHD"/>
</dbReference>
<dbReference type="PROSITE" id="PS01359">
    <property type="entry name" value="ZF_PHD_1"/>
    <property type="match status" value="1"/>
</dbReference>
<dbReference type="InterPro" id="IPR001965">
    <property type="entry name" value="Znf_PHD"/>
</dbReference>
<dbReference type="InterPro" id="IPR011011">
    <property type="entry name" value="Znf_FYVE_PHD"/>
</dbReference>
<dbReference type="PROSITE" id="PS50016">
    <property type="entry name" value="ZF_PHD_2"/>
    <property type="match status" value="1"/>
</dbReference>
<evidence type="ECO:0000313" key="14">
    <source>
        <dbReference type="EnsemblPlants" id="Kaladp0054s0054.1.v1.1"/>
    </source>
</evidence>
<comment type="domain">
    <text evidence="11">The PHD-type zinc finger mediates the binding to H3K4me3.</text>
</comment>
<evidence type="ECO:0000256" key="10">
    <source>
        <dbReference type="PROSITE-ProRule" id="PRU00146"/>
    </source>
</evidence>
<evidence type="ECO:0000256" key="1">
    <source>
        <dbReference type="ARBA" id="ARBA00004123"/>
    </source>
</evidence>
<evidence type="ECO:0000256" key="3">
    <source>
        <dbReference type="ARBA" id="ARBA00022723"/>
    </source>
</evidence>
<evidence type="ECO:0000259" key="13">
    <source>
        <dbReference type="PROSITE" id="PS50016"/>
    </source>
</evidence>
<feature type="domain" description="PHD-type" evidence="13">
    <location>
        <begin position="183"/>
        <end position="235"/>
    </location>
</feature>
<keyword evidence="5 11" id="KW-0862">Zinc</keyword>
<dbReference type="InterPro" id="IPR044104">
    <property type="entry name" value="PHD_AL_plant"/>
</dbReference>
<keyword evidence="15" id="KW-1185">Reference proteome</keyword>
<keyword evidence="6 11" id="KW-0156">Chromatin regulator</keyword>
<dbReference type="GO" id="GO:0042393">
    <property type="term" value="F:histone binding"/>
    <property type="evidence" value="ECO:0007669"/>
    <property type="project" value="UniProtKB-UniRule"/>
</dbReference>
<comment type="subunit">
    <text evidence="11">Interacts with H3K4me3 and to a lesser extent with H3K4me2.</text>
</comment>
<keyword evidence="3 11" id="KW-0479">Metal-binding</keyword>
<dbReference type="GO" id="GO:0006325">
    <property type="term" value="P:chromatin organization"/>
    <property type="evidence" value="ECO:0007669"/>
    <property type="project" value="UniProtKB-UniRule"/>
</dbReference>
<dbReference type="GO" id="GO:0006355">
    <property type="term" value="P:regulation of DNA-templated transcription"/>
    <property type="evidence" value="ECO:0007669"/>
    <property type="project" value="UniProtKB-UniRule"/>
</dbReference>